<dbReference type="InterPro" id="IPR036259">
    <property type="entry name" value="MFS_trans_sf"/>
</dbReference>
<keyword evidence="4 6" id="KW-1133">Transmembrane helix</keyword>
<feature type="domain" description="Major facilitator superfamily associated" evidence="7">
    <location>
        <begin position="60"/>
        <end position="539"/>
    </location>
</feature>
<dbReference type="Pfam" id="PF12832">
    <property type="entry name" value="MFS_1_like"/>
    <property type="match status" value="1"/>
</dbReference>
<accession>A0A8X6Q3L2</accession>
<name>A0A8X6Q3L2_NEPPI</name>
<evidence type="ECO:0000256" key="1">
    <source>
        <dbReference type="ARBA" id="ARBA00004141"/>
    </source>
</evidence>
<gene>
    <name evidence="8" type="ORF">NPIL_411921</name>
</gene>
<feature type="transmembrane region" description="Helical" evidence="6">
    <location>
        <begin position="505"/>
        <end position="530"/>
    </location>
</feature>
<comment type="similarity">
    <text evidence="2">Belongs to the major facilitator superfamily. MFSD6 family.</text>
</comment>
<keyword evidence="3 6" id="KW-0812">Transmembrane</keyword>
<evidence type="ECO:0000256" key="2">
    <source>
        <dbReference type="ARBA" id="ARBA00005241"/>
    </source>
</evidence>
<feature type="transmembrane region" description="Helical" evidence="6">
    <location>
        <begin position="415"/>
        <end position="435"/>
    </location>
</feature>
<evidence type="ECO:0000256" key="3">
    <source>
        <dbReference type="ARBA" id="ARBA00022692"/>
    </source>
</evidence>
<feature type="transmembrane region" description="Helical" evidence="6">
    <location>
        <begin position="447"/>
        <end position="463"/>
    </location>
</feature>
<evidence type="ECO:0000313" key="8">
    <source>
        <dbReference type="EMBL" id="GFU04533.1"/>
    </source>
</evidence>
<dbReference type="PANTHER" id="PTHR16172">
    <property type="entry name" value="MAJOR FACILITATOR SUPERFAMILY DOMAIN-CONTAINING PROTEIN 6-LIKE"/>
    <property type="match status" value="1"/>
</dbReference>
<dbReference type="InterPro" id="IPR051717">
    <property type="entry name" value="MFS_MFSD6"/>
</dbReference>
<dbReference type="Gene3D" id="1.20.1250.20">
    <property type="entry name" value="MFS general substrate transporter like domains"/>
    <property type="match status" value="3"/>
</dbReference>
<dbReference type="OrthoDB" id="6422112at2759"/>
<keyword evidence="5 6" id="KW-0472">Membrane</keyword>
<feature type="transmembrane region" description="Helical" evidence="6">
    <location>
        <begin position="265"/>
        <end position="288"/>
    </location>
</feature>
<dbReference type="AlphaFoldDB" id="A0A8X6Q3L2"/>
<feature type="transmembrane region" description="Helical" evidence="6">
    <location>
        <begin position="88"/>
        <end position="114"/>
    </location>
</feature>
<dbReference type="InterPro" id="IPR024989">
    <property type="entry name" value="MFS_assoc_dom"/>
</dbReference>
<comment type="subcellular location">
    <subcellularLocation>
        <location evidence="1">Membrane</location>
        <topology evidence="1">Multi-pass membrane protein</topology>
    </subcellularLocation>
</comment>
<organism evidence="8 9">
    <name type="scientific">Nephila pilipes</name>
    <name type="common">Giant wood spider</name>
    <name type="synonym">Nephila maculata</name>
    <dbReference type="NCBI Taxonomy" id="299642"/>
    <lineage>
        <taxon>Eukaryota</taxon>
        <taxon>Metazoa</taxon>
        <taxon>Ecdysozoa</taxon>
        <taxon>Arthropoda</taxon>
        <taxon>Chelicerata</taxon>
        <taxon>Arachnida</taxon>
        <taxon>Araneae</taxon>
        <taxon>Araneomorphae</taxon>
        <taxon>Entelegynae</taxon>
        <taxon>Araneoidea</taxon>
        <taxon>Nephilidae</taxon>
        <taxon>Nephila</taxon>
    </lineage>
</organism>
<keyword evidence="9" id="KW-1185">Reference proteome</keyword>
<dbReference type="EMBL" id="BMAW01027897">
    <property type="protein sequence ID" value="GFU04533.1"/>
    <property type="molecule type" value="Genomic_DNA"/>
</dbReference>
<feature type="transmembrane region" description="Helical" evidence="6">
    <location>
        <begin position="536"/>
        <end position="558"/>
    </location>
</feature>
<protein>
    <recommendedName>
        <fullName evidence="7">Major facilitator superfamily associated domain-containing protein</fullName>
    </recommendedName>
</protein>
<feature type="transmembrane region" description="Helical" evidence="6">
    <location>
        <begin position="126"/>
        <end position="144"/>
    </location>
</feature>
<feature type="transmembrane region" description="Helical" evidence="6">
    <location>
        <begin position="62"/>
        <end position="82"/>
    </location>
</feature>
<feature type="transmembrane region" description="Helical" evidence="6">
    <location>
        <begin position="380"/>
        <end position="403"/>
    </location>
</feature>
<dbReference type="PANTHER" id="PTHR16172:SF41">
    <property type="entry name" value="MAJOR FACILITATOR SUPERFAMILY DOMAIN-CONTAINING PROTEIN 6-LIKE"/>
    <property type="match status" value="1"/>
</dbReference>
<evidence type="ECO:0000256" key="6">
    <source>
        <dbReference type="SAM" id="Phobius"/>
    </source>
</evidence>
<evidence type="ECO:0000256" key="5">
    <source>
        <dbReference type="ARBA" id="ARBA00023136"/>
    </source>
</evidence>
<dbReference type="GO" id="GO:0016020">
    <property type="term" value="C:membrane"/>
    <property type="evidence" value="ECO:0007669"/>
    <property type="project" value="UniProtKB-SubCell"/>
</dbReference>
<evidence type="ECO:0000256" key="4">
    <source>
        <dbReference type="ARBA" id="ARBA00022989"/>
    </source>
</evidence>
<feature type="transmembrane region" description="Helical" evidence="6">
    <location>
        <begin position="337"/>
        <end position="359"/>
    </location>
</feature>
<evidence type="ECO:0000259" key="7">
    <source>
        <dbReference type="Pfam" id="PF12832"/>
    </source>
</evidence>
<proteinExistence type="inferred from homology"/>
<feature type="transmembrane region" description="Helical" evidence="6">
    <location>
        <begin position="308"/>
        <end position="325"/>
    </location>
</feature>
<comment type="caution">
    <text evidence="8">The sequence shown here is derived from an EMBL/GenBank/DDBJ whole genome shotgun (WGS) entry which is preliminary data.</text>
</comment>
<sequence length="572" mass="64271">MNESSKANCVNMSPLACQSETLHFDENKSSAKIDEKQNKHLTISIYKGCKISINKTFLPVKIALFCWFAGAKVYTAFVPVYLKSQGFTIAHLSIITAISVAFQLLGNVLSGIITDKIGRAKPVLKVYFAIFLLLSFSLTITPNVNECSEETINLQCHNEEIPRFATTSFCHTFKNNSKIFSCSVTDLGKINLNDDYRNCMYFTNLTNVDMNIDKIKLRNNKDMCHYKVNFKNHSAVSSCVIKDCTSLEMECISDNFSNCNANRGLWIIIYGIIVSIINLAHTATYRLYDVIVVDLATEHNNDFGRQRVWSILGSFCGPPIAGYILHQFAFSGNYKDYSITFICSAIFAILSVSSIWIVPSPMNKPAKKMWKKSLQFIRKLEVCLFILLLLVSGSSFGFQAVYGSWYLQEIGASDLVIGVSRGMNGLYGLPFLYSSKWWIKRIGERKIFVLALLGHAIFCYSFSLLREPWFAVVIEATSVLNYHLFWVAVMQYVTKIAPEGLQATLKVLAGSIHFNIGRIVSTMVGGYIMSTFGGRMAFTVIGSITLSYAVMYSIYLGCQHFCKKRTKRNPGI</sequence>
<dbReference type="SUPFAM" id="SSF103473">
    <property type="entry name" value="MFS general substrate transporter"/>
    <property type="match status" value="1"/>
</dbReference>
<reference evidence="8" key="1">
    <citation type="submission" date="2020-08" db="EMBL/GenBank/DDBJ databases">
        <title>Multicomponent nature underlies the extraordinary mechanical properties of spider dragline silk.</title>
        <authorList>
            <person name="Kono N."/>
            <person name="Nakamura H."/>
            <person name="Mori M."/>
            <person name="Yoshida Y."/>
            <person name="Ohtoshi R."/>
            <person name="Malay A.D."/>
            <person name="Moran D.A.P."/>
            <person name="Tomita M."/>
            <person name="Numata K."/>
            <person name="Arakawa K."/>
        </authorList>
    </citation>
    <scope>NUCLEOTIDE SEQUENCE</scope>
</reference>
<feature type="transmembrane region" description="Helical" evidence="6">
    <location>
        <begin position="469"/>
        <end position="493"/>
    </location>
</feature>
<dbReference type="Proteomes" id="UP000887013">
    <property type="component" value="Unassembled WGS sequence"/>
</dbReference>
<evidence type="ECO:0000313" key="9">
    <source>
        <dbReference type="Proteomes" id="UP000887013"/>
    </source>
</evidence>